<gene>
    <name evidence="3" type="ORF">H261_16892</name>
</gene>
<feature type="region of interest" description="Disordered" evidence="1">
    <location>
        <begin position="200"/>
        <end position="219"/>
    </location>
</feature>
<dbReference type="AlphaFoldDB" id="M3A7G7"/>
<evidence type="ECO:0000313" key="3">
    <source>
        <dbReference type="EMBL" id="EME68723.1"/>
    </source>
</evidence>
<sequence>MHAPHVRLGETMLHFLFSSPYGKAVIIVSAALVLFAVVYLVNKGTNAVARKVAPGAQAQLERTSASPLYQKGLALIVAALVALGGAAYLIPSDSPNSILEDVSGVWRSRDNMLYVVSLDGPDKYVGMAGYKIPVRIESVDGDNDVINLDAAPPGGKRNLWSLMQVWDAKRESFRISLVFNNGDASNLGFVRKITPTDIPTKLIPQEPPPVQQAPTSGPVTETTVVGRYKYVEDGSNGQMSILSGRDPGLVVADIGTVSSQGQTCDITLQGKFENGRGRLQDATKQCGVELRVEPSGAASLSVADDPVGGCSASCGMNATFLGNYRKLP</sequence>
<proteinExistence type="predicted"/>
<accession>M3A7G7</accession>
<dbReference type="EMBL" id="AONQ01000054">
    <property type="protein sequence ID" value="EME68723.1"/>
    <property type="molecule type" value="Genomic_DNA"/>
</dbReference>
<reference evidence="3 4" key="1">
    <citation type="journal article" date="2014" name="Genome Announc.">
        <title>Draft Genome Sequence of Magnetospirillum sp. Strain SO-1, a Freshwater Magnetotactic Bacterium Isolated from the Ol'khovka River, Russia.</title>
        <authorList>
            <person name="Grouzdev D.S."/>
            <person name="Dziuba M.V."/>
            <person name="Sukhacheva M.S."/>
            <person name="Mardanov A.V."/>
            <person name="Beletskiy A.V."/>
            <person name="Kuznetsov B.B."/>
            <person name="Skryabin K.G."/>
        </authorList>
    </citation>
    <scope>NUCLEOTIDE SEQUENCE [LARGE SCALE GENOMIC DNA]</scope>
    <source>
        <strain evidence="3 4">SO-1</strain>
    </source>
</reference>
<organism evidence="3 4">
    <name type="scientific">Paramagnetospirillum caucaseum</name>
    <dbReference type="NCBI Taxonomy" id="1244869"/>
    <lineage>
        <taxon>Bacteria</taxon>
        <taxon>Pseudomonadati</taxon>
        <taxon>Pseudomonadota</taxon>
        <taxon>Alphaproteobacteria</taxon>
        <taxon>Rhodospirillales</taxon>
        <taxon>Magnetospirillaceae</taxon>
        <taxon>Paramagnetospirillum</taxon>
    </lineage>
</organism>
<name>M3A7G7_9PROT</name>
<keyword evidence="2" id="KW-0472">Membrane</keyword>
<keyword evidence="2" id="KW-0812">Transmembrane</keyword>
<feature type="transmembrane region" description="Helical" evidence="2">
    <location>
        <begin position="72"/>
        <end position="90"/>
    </location>
</feature>
<evidence type="ECO:0000313" key="4">
    <source>
        <dbReference type="Proteomes" id="UP000011744"/>
    </source>
</evidence>
<comment type="caution">
    <text evidence="3">The sequence shown here is derived from an EMBL/GenBank/DDBJ whole genome shotgun (WGS) entry which is preliminary data.</text>
</comment>
<keyword evidence="2" id="KW-1133">Transmembrane helix</keyword>
<protein>
    <submittedName>
        <fullName evidence="3">Uncharacterized protein</fullName>
    </submittedName>
</protein>
<feature type="transmembrane region" description="Helical" evidence="2">
    <location>
        <begin position="20"/>
        <end position="41"/>
    </location>
</feature>
<keyword evidence="4" id="KW-1185">Reference proteome</keyword>
<evidence type="ECO:0000256" key="1">
    <source>
        <dbReference type="SAM" id="MobiDB-lite"/>
    </source>
</evidence>
<dbReference type="Proteomes" id="UP000011744">
    <property type="component" value="Unassembled WGS sequence"/>
</dbReference>
<evidence type="ECO:0000256" key="2">
    <source>
        <dbReference type="SAM" id="Phobius"/>
    </source>
</evidence>